<accession>A0A7S0MRA5</accession>
<protein>
    <submittedName>
        <fullName evidence="1">Uncharacterized protein</fullName>
    </submittedName>
</protein>
<sequence length="101" mass="10007">MEATAGKKAVTATAAVMAAAVSPMTMVEMTLLVAEVAVTATMVRGVITTEAKPMGAARTVAVVLTLTTVVVAVEAAEGAKTTVETAEAVVTTIVALTMAAV</sequence>
<organism evidence="1">
    <name type="scientific">Cryptomonas curvata</name>
    <dbReference type="NCBI Taxonomy" id="233186"/>
    <lineage>
        <taxon>Eukaryota</taxon>
        <taxon>Cryptophyceae</taxon>
        <taxon>Cryptomonadales</taxon>
        <taxon>Cryptomonadaceae</taxon>
        <taxon>Cryptomonas</taxon>
    </lineage>
</organism>
<reference evidence="1" key="1">
    <citation type="submission" date="2021-01" db="EMBL/GenBank/DDBJ databases">
        <authorList>
            <person name="Corre E."/>
            <person name="Pelletier E."/>
            <person name="Niang G."/>
            <person name="Scheremetjew M."/>
            <person name="Finn R."/>
            <person name="Kale V."/>
            <person name="Holt S."/>
            <person name="Cochrane G."/>
            <person name="Meng A."/>
            <person name="Brown T."/>
            <person name="Cohen L."/>
        </authorList>
    </citation>
    <scope>NUCLEOTIDE SEQUENCE</scope>
    <source>
        <strain evidence="1">CCAP979/52</strain>
    </source>
</reference>
<dbReference type="EMBL" id="HBEZ01046944">
    <property type="protein sequence ID" value="CAD8649004.1"/>
    <property type="molecule type" value="Transcribed_RNA"/>
</dbReference>
<proteinExistence type="predicted"/>
<gene>
    <name evidence="1" type="ORF">CCUR1050_LOCUS25859</name>
</gene>
<dbReference type="AlphaFoldDB" id="A0A7S0MRA5"/>
<name>A0A7S0MRA5_9CRYP</name>
<evidence type="ECO:0000313" key="1">
    <source>
        <dbReference type="EMBL" id="CAD8649004.1"/>
    </source>
</evidence>